<dbReference type="Proteomes" id="UP001162483">
    <property type="component" value="Unassembled WGS sequence"/>
</dbReference>
<protein>
    <submittedName>
        <fullName evidence="1">Uncharacterized protein</fullName>
    </submittedName>
</protein>
<dbReference type="EMBL" id="CATNWA010014363">
    <property type="protein sequence ID" value="CAI9570954.1"/>
    <property type="molecule type" value="Genomic_DNA"/>
</dbReference>
<proteinExistence type="predicted"/>
<keyword evidence="2" id="KW-1185">Reference proteome</keyword>
<sequence>QCKCPLTHSAGSNLSDGVRRWDISRAVFKGSAGQIIGLALCRAVNRRQQSKGQGSLLAGQRTGVTAGRAEDKGQCWQGRGQGSLLAGQRTGVTAARALSKAPSPCPFPALQTAWSQAAELLLQERTGEWYRQPSPLHWATC</sequence>
<gene>
    <name evidence="1" type="ORF">SPARVUS_LOCUS7172274</name>
</gene>
<feature type="non-terminal residue" evidence="1">
    <location>
        <position position="1"/>
    </location>
</feature>
<comment type="caution">
    <text evidence="1">The sequence shown here is derived from an EMBL/GenBank/DDBJ whole genome shotgun (WGS) entry which is preliminary data.</text>
</comment>
<reference evidence="1" key="1">
    <citation type="submission" date="2023-05" db="EMBL/GenBank/DDBJ databases">
        <authorList>
            <person name="Stuckert A."/>
        </authorList>
    </citation>
    <scope>NUCLEOTIDE SEQUENCE</scope>
</reference>
<organism evidence="1 2">
    <name type="scientific">Staurois parvus</name>
    <dbReference type="NCBI Taxonomy" id="386267"/>
    <lineage>
        <taxon>Eukaryota</taxon>
        <taxon>Metazoa</taxon>
        <taxon>Chordata</taxon>
        <taxon>Craniata</taxon>
        <taxon>Vertebrata</taxon>
        <taxon>Euteleostomi</taxon>
        <taxon>Amphibia</taxon>
        <taxon>Batrachia</taxon>
        <taxon>Anura</taxon>
        <taxon>Neobatrachia</taxon>
        <taxon>Ranoidea</taxon>
        <taxon>Ranidae</taxon>
        <taxon>Staurois</taxon>
    </lineage>
</organism>
<name>A0ABN9DEH5_9NEOB</name>
<evidence type="ECO:0000313" key="1">
    <source>
        <dbReference type="EMBL" id="CAI9570954.1"/>
    </source>
</evidence>
<evidence type="ECO:0000313" key="2">
    <source>
        <dbReference type="Proteomes" id="UP001162483"/>
    </source>
</evidence>
<accession>A0ABN9DEH5</accession>